<dbReference type="RefSeq" id="WP_106539956.1">
    <property type="nucleotide sequence ID" value="NZ_PYGE01000031.1"/>
</dbReference>
<comment type="caution">
    <text evidence="2">The sequence shown here is derived from an EMBL/GenBank/DDBJ whole genome shotgun (WGS) entry which is preliminary data.</text>
</comment>
<dbReference type="EMBL" id="PYGE01000031">
    <property type="protein sequence ID" value="PSK93024.1"/>
    <property type="molecule type" value="Genomic_DNA"/>
</dbReference>
<gene>
    <name evidence="2" type="ORF">CLV30_13151</name>
</gene>
<dbReference type="InterPro" id="IPR056390">
    <property type="entry name" value="Holin_phage"/>
</dbReference>
<keyword evidence="3" id="KW-1185">Reference proteome</keyword>
<name>A0A2P8D729_9ACTN</name>
<sequence length="68" mass="7388">MTKFFARTEPIRRYLYGLLAPVLAILVVYGYVEESSVAMWTALGGAVLVPGGVELARRKTTPTRVGSS</sequence>
<proteinExistence type="predicted"/>
<feature type="transmembrane region" description="Helical" evidence="1">
    <location>
        <begin position="38"/>
        <end position="56"/>
    </location>
</feature>
<reference evidence="2 3" key="1">
    <citation type="submission" date="2018-03" db="EMBL/GenBank/DDBJ databases">
        <title>Genomic Encyclopedia of Archaeal and Bacterial Type Strains, Phase II (KMG-II): from individual species to whole genera.</title>
        <authorList>
            <person name="Goeker M."/>
        </authorList>
    </citation>
    <scope>NUCLEOTIDE SEQUENCE [LARGE SCALE GENOMIC DNA]</scope>
    <source>
        <strain evidence="2 3">DSM 45211</strain>
    </source>
</reference>
<feature type="transmembrane region" description="Helical" evidence="1">
    <location>
        <begin position="14"/>
        <end position="32"/>
    </location>
</feature>
<keyword evidence="1" id="KW-0812">Transmembrane</keyword>
<accession>A0A2P8D729</accession>
<dbReference type="Proteomes" id="UP000243528">
    <property type="component" value="Unassembled WGS sequence"/>
</dbReference>
<keyword evidence="1" id="KW-0472">Membrane</keyword>
<evidence type="ECO:0000313" key="2">
    <source>
        <dbReference type="EMBL" id="PSK93024.1"/>
    </source>
</evidence>
<protein>
    <submittedName>
        <fullName evidence="2">Uncharacterized protein</fullName>
    </submittedName>
</protein>
<keyword evidence="1" id="KW-1133">Transmembrane helix</keyword>
<evidence type="ECO:0000256" key="1">
    <source>
        <dbReference type="SAM" id="Phobius"/>
    </source>
</evidence>
<dbReference type="AlphaFoldDB" id="A0A2P8D729"/>
<organism evidence="2 3">
    <name type="scientific">Haloactinopolyspora alba</name>
    <dbReference type="NCBI Taxonomy" id="648780"/>
    <lineage>
        <taxon>Bacteria</taxon>
        <taxon>Bacillati</taxon>
        <taxon>Actinomycetota</taxon>
        <taxon>Actinomycetes</taxon>
        <taxon>Jiangellales</taxon>
        <taxon>Jiangellaceae</taxon>
        <taxon>Haloactinopolyspora</taxon>
    </lineage>
</organism>
<dbReference type="Pfam" id="PF23809">
    <property type="entry name" value="Phage_holin_9"/>
    <property type="match status" value="1"/>
</dbReference>
<evidence type="ECO:0000313" key="3">
    <source>
        <dbReference type="Proteomes" id="UP000243528"/>
    </source>
</evidence>